<keyword evidence="3" id="KW-0547">Nucleotide-binding</keyword>
<reference evidence="11 12" key="1">
    <citation type="journal article" date="2016" name="Nat. Commun.">
        <title>Ectomycorrhizal ecology is imprinted in the genome of the dominant symbiotic fungus Cenococcum geophilum.</title>
        <authorList>
            <consortium name="DOE Joint Genome Institute"/>
            <person name="Peter M."/>
            <person name="Kohler A."/>
            <person name="Ohm R.A."/>
            <person name="Kuo A."/>
            <person name="Krutzmann J."/>
            <person name="Morin E."/>
            <person name="Arend M."/>
            <person name="Barry K.W."/>
            <person name="Binder M."/>
            <person name="Choi C."/>
            <person name="Clum A."/>
            <person name="Copeland A."/>
            <person name="Grisel N."/>
            <person name="Haridas S."/>
            <person name="Kipfer T."/>
            <person name="LaButti K."/>
            <person name="Lindquist E."/>
            <person name="Lipzen A."/>
            <person name="Maire R."/>
            <person name="Meier B."/>
            <person name="Mihaltcheva S."/>
            <person name="Molinier V."/>
            <person name="Murat C."/>
            <person name="Poggeler S."/>
            <person name="Quandt C.A."/>
            <person name="Sperisen C."/>
            <person name="Tritt A."/>
            <person name="Tisserant E."/>
            <person name="Crous P.W."/>
            <person name="Henrissat B."/>
            <person name="Nehls U."/>
            <person name="Egli S."/>
            <person name="Spatafora J.W."/>
            <person name="Grigoriev I.V."/>
            <person name="Martin F.M."/>
        </authorList>
    </citation>
    <scope>NUCLEOTIDE SEQUENCE [LARGE SCALE GENOMIC DNA]</scope>
    <source>
        <strain evidence="11 12">CBS 459.81</strain>
    </source>
</reference>
<dbReference type="InterPro" id="IPR027417">
    <property type="entry name" value="P-loop_NTPase"/>
</dbReference>
<dbReference type="PROSITE" id="PS50929">
    <property type="entry name" value="ABC_TM1F"/>
    <property type="match status" value="2"/>
</dbReference>
<feature type="transmembrane region" description="Helical" evidence="8">
    <location>
        <begin position="1008"/>
        <end position="1028"/>
    </location>
</feature>
<evidence type="ECO:0000256" key="1">
    <source>
        <dbReference type="ARBA" id="ARBA00004141"/>
    </source>
</evidence>
<dbReference type="GO" id="GO:0005743">
    <property type="term" value="C:mitochondrial inner membrane"/>
    <property type="evidence" value="ECO:0007669"/>
    <property type="project" value="TreeGrafter"/>
</dbReference>
<dbReference type="InterPro" id="IPR017871">
    <property type="entry name" value="ABC_transporter-like_CS"/>
</dbReference>
<feature type="region of interest" description="Disordered" evidence="7">
    <location>
        <begin position="1"/>
        <end position="48"/>
    </location>
</feature>
<feature type="transmembrane region" description="Helical" evidence="8">
    <location>
        <begin position="344"/>
        <end position="364"/>
    </location>
</feature>
<dbReference type="Pfam" id="PF00664">
    <property type="entry name" value="ABC_membrane"/>
    <property type="match status" value="2"/>
</dbReference>
<dbReference type="GO" id="GO:0015421">
    <property type="term" value="F:ABC-type oligopeptide transporter activity"/>
    <property type="evidence" value="ECO:0007669"/>
    <property type="project" value="TreeGrafter"/>
</dbReference>
<keyword evidence="4" id="KW-0067">ATP-binding</keyword>
<dbReference type="GO" id="GO:0005524">
    <property type="term" value="F:ATP binding"/>
    <property type="evidence" value="ECO:0007669"/>
    <property type="project" value="UniProtKB-KW"/>
</dbReference>
<evidence type="ECO:0000256" key="6">
    <source>
        <dbReference type="ARBA" id="ARBA00023136"/>
    </source>
</evidence>
<evidence type="ECO:0000313" key="12">
    <source>
        <dbReference type="Proteomes" id="UP000250266"/>
    </source>
</evidence>
<keyword evidence="6 8" id="KW-0472">Membrane</keyword>
<feature type="transmembrane region" description="Helical" evidence="8">
    <location>
        <begin position="305"/>
        <end position="324"/>
    </location>
</feature>
<dbReference type="OrthoDB" id="6500128at2759"/>
<sequence>MSVPEYDKHTVFETVVDEQPTEDRSSKEDTNAFNDGKEEDQDDRNDKDERDYIRQVGWKALFSFTTKKHTGVLLGAIFFAVIAGLILPAQSVLYGLIFNQFANHGSGKITGAVLLANVSKYCIYVVALGAGSWVSNGVYFIFWLTFGEMQAKSARDRMFNNMLSKDMVWYDLRRNGVAAFLPRVQMQIRELQIAASQPMGEVFQCLVTGIGSLVIALYFSWSLTLVTICTVPIVYIVMASLSSRMETNVHQQGEKLQEALKYLTTAFQSIETVKCCNGQEAELWKYSRATKAAARYYIRQANLQSFQMGFMQLATLAMFVQGFWYGSSLIESGKKNPGQVITTFWAALMAVQSITGFLPQIIVLEKGRIASAKLRAVMAQLQDDGMCAGKPEGTIPSNCKGDIEMKQVSFAYPARPNHLALSDTTLSFPAGETTFVIGKSGSGKSTLGQLLLRFYEPSGGEILLDGHPLQTLDAHWLRSKITLVEQQSVLFKDTIYGNIALAKWEYGKVDLDDVKEAAQFALIQQMINDLPDGFNTVVGSKGNTMSGGQRQRMALARARLRDTPILILDESTSALDQINRSLMLDAIRLWRRGKTTIIITHDISQILPEDYVYVLSKAQVVQEGYRNSMENDKGTPFHTFLASPVLEEENNLDEPEDHCTEDLLSFYTNSGKHAESWNTESDILFENLDPLHAFLDERVDLNMPRLSVAHLSHIGTSARPNSGSAVPHMASPYWRFMPNSSEPNILIHANSPVVSYVSGTRSIHVTAPGHHPPGIVRHTTENKTQHISRNERLAARSRLAYCGDENHETIGKASRSMTLVKTKTLRRLRRKQAEEQPAKVQPVSMSAVLTTVWPRLDWISRLVLIAAVFAACIHAAATPTFSYIFSRLVSTFYNPANRSQMALLYSLAILGIAIIDGIASYCFHFMLEYCAQVWVNNTKAEAMRRLLDQPRDFFDRDENSVSKLAKCLDHFAEETRNILGRFTGIIFVVIFMMCIALVWSLISCWKLTLVALGISPILYAITTSYRAICAKWEGHSNDADEVVGTILHETFTNIRTVRSLTLEKAFSQRYIEATTGALKTGFKRAIYSGIFFSLNNSSILFVTAFLFWYGATVVSSGEFGTTNVIQTFTLLLLSTSFGNSMIALIPQMGGAKDAAARFLRLANLPQTSHEHTGTIRIPAVGNIVIQNLKFAYPTRPDQLVLRNVNINIPAGSCVAIVGASGSGKSTIASLLLKFYPTDPNYDMLSGTQEITLSGRDIKRIHTPTLRSLVAIVSQTPIIFPGTIAENIAYGLPASSPHTSLPSIRSAAAAAGIDEFINSLPSGYYTVIGDGGMGVSGGQAQRIAIARALVRKPNVLVLDEATSALDVESAAIIRESICRLVAESQEGVNVASNGVETRKGIGSGRSTPMGQRGGTGSGQNTPISQKGGTGSARSTAMGQRGMTVVIITHAKEMMAIADHIFMLDQGRVVEEGSFEGLKRKKGEFARLLRGGEWDDGKGQDRTAGEWKGKAKDMRV</sequence>
<evidence type="ECO:0000256" key="2">
    <source>
        <dbReference type="ARBA" id="ARBA00022692"/>
    </source>
</evidence>
<evidence type="ECO:0000256" key="5">
    <source>
        <dbReference type="ARBA" id="ARBA00022989"/>
    </source>
</evidence>
<dbReference type="InterPro" id="IPR011527">
    <property type="entry name" value="ABC1_TM_dom"/>
</dbReference>
<protein>
    <recommendedName>
        <fullName evidence="13">P-loop containing nucleoside triphosphate hydrolase protein</fullName>
    </recommendedName>
</protein>
<feature type="transmembrane region" description="Helical" evidence="8">
    <location>
        <begin position="862"/>
        <end position="885"/>
    </location>
</feature>
<keyword evidence="12" id="KW-1185">Reference proteome</keyword>
<accession>A0A8E2E997</accession>
<dbReference type="Pfam" id="PF00005">
    <property type="entry name" value="ABC_tran"/>
    <property type="match status" value="2"/>
</dbReference>
<feature type="compositionally biased region" description="Basic and acidic residues" evidence="7">
    <location>
        <begin position="21"/>
        <end position="30"/>
    </location>
</feature>
<dbReference type="InterPro" id="IPR036640">
    <property type="entry name" value="ABC1_TM_sf"/>
</dbReference>
<feature type="domain" description="ABC transporter" evidence="9">
    <location>
        <begin position="403"/>
        <end position="642"/>
    </location>
</feature>
<evidence type="ECO:0000259" key="9">
    <source>
        <dbReference type="PROSITE" id="PS50893"/>
    </source>
</evidence>
<feature type="transmembrane region" description="Helical" evidence="8">
    <location>
        <begin position="72"/>
        <end position="97"/>
    </location>
</feature>
<comment type="subcellular location">
    <subcellularLocation>
        <location evidence="1">Membrane</location>
        <topology evidence="1">Multi-pass membrane protein</topology>
    </subcellularLocation>
</comment>
<dbReference type="Gene3D" id="1.20.1560.10">
    <property type="entry name" value="ABC transporter type 1, transmembrane domain"/>
    <property type="match status" value="2"/>
</dbReference>
<dbReference type="PANTHER" id="PTHR43394:SF15">
    <property type="entry name" value="ALPHA-FACTOR-TRANSPORTING ATPASE"/>
    <property type="match status" value="1"/>
</dbReference>
<dbReference type="SUPFAM" id="SSF90123">
    <property type="entry name" value="ABC transporter transmembrane region"/>
    <property type="match status" value="2"/>
</dbReference>
<feature type="region of interest" description="Disordered" evidence="7">
    <location>
        <begin position="1489"/>
        <end position="1514"/>
    </location>
</feature>
<dbReference type="PROSITE" id="PS00211">
    <property type="entry name" value="ABC_TRANSPORTER_1"/>
    <property type="match status" value="1"/>
</dbReference>
<dbReference type="EMBL" id="KV744998">
    <property type="protein sequence ID" value="OCK79569.1"/>
    <property type="molecule type" value="Genomic_DNA"/>
</dbReference>
<feature type="domain" description="ABC transmembrane type-1" evidence="10">
    <location>
        <begin position="865"/>
        <end position="1153"/>
    </location>
</feature>
<dbReference type="CDD" id="cd18578">
    <property type="entry name" value="ABC_6TM_Pgp_ABCB1_D2_like"/>
    <property type="match status" value="1"/>
</dbReference>
<feature type="compositionally biased region" description="Polar residues" evidence="7">
    <location>
        <begin position="1417"/>
        <end position="1436"/>
    </location>
</feature>
<feature type="domain" description="ABC transmembrane type-1" evidence="10">
    <location>
        <begin position="74"/>
        <end position="366"/>
    </location>
</feature>
<dbReference type="GO" id="GO:0090374">
    <property type="term" value="P:oligopeptide export from mitochondrion"/>
    <property type="evidence" value="ECO:0007669"/>
    <property type="project" value="TreeGrafter"/>
</dbReference>
<evidence type="ECO:0000256" key="8">
    <source>
        <dbReference type="SAM" id="Phobius"/>
    </source>
</evidence>
<dbReference type="InterPro" id="IPR039421">
    <property type="entry name" value="Type_1_exporter"/>
</dbReference>
<dbReference type="PANTHER" id="PTHR43394">
    <property type="entry name" value="ATP-DEPENDENT PERMEASE MDL1, MITOCHONDRIAL"/>
    <property type="match status" value="1"/>
</dbReference>
<feature type="transmembrane region" description="Helical" evidence="8">
    <location>
        <begin position="905"/>
        <end position="927"/>
    </location>
</feature>
<keyword evidence="2 8" id="KW-0812">Transmembrane</keyword>
<evidence type="ECO:0000256" key="4">
    <source>
        <dbReference type="ARBA" id="ARBA00022840"/>
    </source>
</evidence>
<dbReference type="Proteomes" id="UP000250266">
    <property type="component" value="Unassembled WGS sequence"/>
</dbReference>
<dbReference type="GO" id="GO:0016887">
    <property type="term" value="F:ATP hydrolysis activity"/>
    <property type="evidence" value="ECO:0007669"/>
    <property type="project" value="InterPro"/>
</dbReference>
<name>A0A8E2E997_9PEZI</name>
<dbReference type="InterPro" id="IPR003439">
    <property type="entry name" value="ABC_transporter-like_ATP-bd"/>
</dbReference>
<evidence type="ECO:0000259" key="10">
    <source>
        <dbReference type="PROSITE" id="PS50929"/>
    </source>
</evidence>
<proteinExistence type="predicted"/>
<feature type="transmembrane region" description="Helical" evidence="8">
    <location>
        <begin position="1085"/>
        <end position="1111"/>
    </location>
</feature>
<keyword evidence="5 8" id="KW-1133">Transmembrane helix</keyword>
<evidence type="ECO:0008006" key="13">
    <source>
        <dbReference type="Google" id="ProtNLM"/>
    </source>
</evidence>
<feature type="region of interest" description="Disordered" evidence="7">
    <location>
        <begin position="1392"/>
        <end position="1436"/>
    </location>
</feature>
<dbReference type="InterPro" id="IPR003593">
    <property type="entry name" value="AAA+_ATPase"/>
</dbReference>
<evidence type="ECO:0000256" key="7">
    <source>
        <dbReference type="SAM" id="MobiDB-lite"/>
    </source>
</evidence>
<dbReference type="FunFam" id="3.40.50.300:FF:001471">
    <property type="entry name" value="P-loop containing nucleoside triphosphate hydrolase protein"/>
    <property type="match status" value="1"/>
</dbReference>
<feature type="compositionally biased region" description="Basic and acidic residues" evidence="7">
    <location>
        <begin position="1"/>
        <end position="11"/>
    </location>
</feature>
<evidence type="ECO:0000313" key="11">
    <source>
        <dbReference type="EMBL" id="OCK79569.1"/>
    </source>
</evidence>
<feature type="transmembrane region" description="Helical" evidence="8">
    <location>
        <begin position="225"/>
        <end position="242"/>
    </location>
</feature>
<dbReference type="SUPFAM" id="SSF52540">
    <property type="entry name" value="P-loop containing nucleoside triphosphate hydrolases"/>
    <property type="match status" value="3"/>
</dbReference>
<gene>
    <name evidence="11" type="ORF">K432DRAFT_426405</name>
</gene>
<feature type="transmembrane region" description="Helical" evidence="8">
    <location>
        <begin position="982"/>
        <end position="1002"/>
    </location>
</feature>
<dbReference type="Gene3D" id="3.40.50.300">
    <property type="entry name" value="P-loop containing nucleotide triphosphate hydrolases"/>
    <property type="match status" value="2"/>
</dbReference>
<organism evidence="11 12">
    <name type="scientific">Lepidopterella palustris CBS 459.81</name>
    <dbReference type="NCBI Taxonomy" id="1314670"/>
    <lineage>
        <taxon>Eukaryota</taxon>
        <taxon>Fungi</taxon>
        <taxon>Dikarya</taxon>
        <taxon>Ascomycota</taxon>
        <taxon>Pezizomycotina</taxon>
        <taxon>Dothideomycetes</taxon>
        <taxon>Pleosporomycetidae</taxon>
        <taxon>Mytilinidiales</taxon>
        <taxon>Argynnaceae</taxon>
        <taxon>Lepidopterella</taxon>
    </lineage>
</organism>
<evidence type="ECO:0000256" key="3">
    <source>
        <dbReference type="ARBA" id="ARBA00022741"/>
    </source>
</evidence>
<dbReference type="SMART" id="SM00382">
    <property type="entry name" value="AAA"/>
    <property type="match status" value="2"/>
</dbReference>
<dbReference type="CDD" id="cd18577">
    <property type="entry name" value="ABC_6TM_Pgp_ABCB1_D1_like"/>
    <property type="match status" value="1"/>
</dbReference>
<dbReference type="PROSITE" id="PS50893">
    <property type="entry name" value="ABC_TRANSPORTER_2"/>
    <property type="match status" value="2"/>
</dbReference>
<feature type="domain" description="ABC transporter" evidence="9">
    <location>
        <begin position="1183"/>
        <end position="1489"/>
    </location>
</feature>
<feature type="transmembrane region" description="Helical" evidence="8">
    <location>
        <begin position="123"/>
        <end position="146"/>
    </location>
</feature>
<feature type="transmembrane region" description="Helical" evidence="8">
    <location>
        <begin position="1123"/>
        <end position="1145"/>
    </location>
</feature>